<dbReference type="AlphaFoldDB" id="A0A6B0T010"/>
<dbReference type="SUPFAM" id="SSF53335">
    <property type="entry name" value="S-adenosyl-L-methionine-dependent methyltransferases"/>
    <property type="match status" value="1"/>
</dbReference>
<dbReference type="RefSeq" id="WP_159667922.1">
    <property type="nucleotide sequence ID" value="NZ_WUUS01000007.1"/>
</dbReference>
<comment type="similarity">
    <text evidence="3">Belongs to the N(4)/N(6)-methyltransferase family.</text>
</comment>
<dbReference type="GO" id="GO:0009307">
    <property type="term" value="P:DNA restriction-modification system"/>
    <property type="evidence" value="ECO:0007669"/>
    <property type="project" value="UniProtKB-KW"/>
</dbReference>
<dbReference type="Pfam" id="PF01555">
    <property type="entry name" value="N6_N4_Mtase"/>
    <property type="match status" value="1"/>
</dbReference>
<evidence type="ECO:0000313" key="6">
    <source>
        <dbReference type="EMBL" id="MXR42173.1"/>
    </source>
</evidence>
<dbReference type="EC" id="2.1.1.113" evidence="3"/>
<keyword evidence="1 3" id="KW-0489">Methyltransferase</keyword>
<evidence type="ECO:0000256" key="1">
    <source>
        <dbReference type="ARBA" id="ARBA00022603"/>
    </source>
</evidence>
<keyword evidence="3" id="KW-0680">Restriction system</keyword>
<comment type="catalytic activity">
    <reaction evidence="3">
        <text>a 2'-deoxycytidine in DNA + S-adenosyl-L-methionine = an N(4)-methyl-2'-deoxycytidine in DNA + S-adenosyl-L-homocysteine + H(+)</text>
        <dbReference type="Rhea" id="RHEA:16857"/>
        <dbReference type="Rhea" id="RHEA-COMP:11369"/>
        <dbReference type="Rhea" id="RHEA-COMP:13674"/>
        <dbReference type="ChEBI" id="CHEBI:15378"/>
        <dbReference type="ChEBI" id="CHEBI:57856"/>
        <dbReference type="ChEBI" id="CHEBI:59789"/>
        <dbReference type="ChEBI" id="CHEBI:85452"/>
        <dbReference type="ChEBI" id="CHEBI:137933"/>
        <dbReference type="EC" id="2.1.1.113"/>
    </reaction>
</comment>
<dbReference type="EMBL" id="WUUS01000007">
    <property type="protein sequence ID" value="MXR42173.1"/>
    <property type="molecule type" value="Genomic_DNA"/>
</dbReference>
<dbReference type="OrthoDB" id="38200at2157"/>
<feature type="region of interest" description="Disordered" evidence="4">
    <location>
        <begin position="1"/>
        <end position="22"/>
    </location>
</feature>
<dbReference type="Proteomes" id="UP000437065">
    <property type="component" value="Unassembled WGS sequence"/>
</dbReference>
<dbReference type="InterPro" id="IPR001091">
    <property type="entry name" value="RM_Methyltransferase"/>
</dbReference>
<name>A0A6B0T010_9EURY</name>
<keyword evidence="7" id="KW-1185">Reference proteome</keyword>
<evidence type="ECO:0000256" key="3">
    <source>
        <dbReference type="RuleBase" id="RU362026"/>
    </source>
</evidence>
<dbReference type="InterPro" id="IPR002941">
    <property type="entry name" value="DNA_methylase_N4/N6"/>
</dbReference>
<sequence>MDTHLTLEFGHRDPLPDGHADEVRTPDVLVERFLREHTDPGDRVLDPFAGFGTTLLAAERLGRVPIGVEYETDRVAAIRDRLGDDHGGEVRHGDVLDLDGSWFPPCDYCFTSPPFMTHNIDLNPFENYEGESTYADYLDDVEAAFRGVASAMAPGGTVVVDVVNVRVGEHVTPLAFDLVDRVGEVFRFDGEVVIEWEGDGYDDTDGSYGYGFDHSYCLVFEKGASE</sequence>
<dbReference type="PRINTS" id="PR00508">
    <property type="entry name" value="S21N4MTFRASE"/>
</dbReference>
<dbReference type="InterPro" id="IPR029063">
    <property type="entry name" value="SAM-dependent_MTases_sf"/>
</dbReference>
<gene>
    <name evidence="6" type="ORF">GRX01_12590</name>
</gene>
<keyword evidence="3" id="KW-0949">S-adenosyl-L-methionine</keyword>
<accession>A0A6B0T010</accession>
<dbReference type="Gene3D" id="3.40.50.150">
    <property type="entry name" value="Vaccinia Virus protein VP39"/>
    <property type="match status" value="2"/>
</dbReference>
<keyword evidence="2 6" id="KW-0808">Transferase</keyword>
<evidence type="ECO:0000256" key="4">
    <source>
        <dbReference type="SAM" id="MobiDB-lite"/>
    </source>
</evidence>
<dbReference type="GO" id="GO:0032259">
    <property type="term" value="P:methylation"/>
    <property type="evidence" value="ECO:0007669"/>
    <property type="project" value="UniProtKB-KW"/>
</dbReference>
<evidence type="ECO:0000313" key="7">
    <source>
        <dbReference type="Proteomes" id="UP000437065"/>
    </source>
</evidence>
<reference evidence="6 7" key="1">
    <citation type="submission" date="2019-12" db="EMBL/GenBank/DDBJ databases">
        <title>Isolation and characterization of three novel carbon monoxide-oxidizing members of Halobacteria from salione crusts and soils.</title>
        <authorList>
            <person name="Myers M.R."/>
            <person name="King G.M."/>
        </authorList>
    </citation>
    <scope>NUCLEOTIDE SEQUENCE [LARGE SCALE GENOMIC DNA]</scope>
    <source>
        <strain evidence="6 7">WSA2</strain>
    </source>
</reference>
<comment type="caution">
    <text evidence="6">The sequence shown here is derived from an EMBL/GenBank/DDBJ whole genome shotgun (WGS) entry which is preliminary data.</text>
</comment>
<dbReference type="CDD" id="cd02440">
    <property type="entry name" value="AdoMet_MTases"/>
    <property type="match status" value="1"/>
</dbReference>
<dbReference type="GO" id="GO:0003677">
    <property type="term" value="F:DNA binding"/>
    <property type="evidence" value="ECO:0007669"/>
    <property type="project" value="InterPro"/>
</dbReference>
<evidence type="ECO:0000256" key="2">
    <source>
        <dbReference type="ARBA" id="ARBA00022679"/>
    </source>
</evidence>
<proteinExistence type="inferred from homology"/>
<protein>
    <recommendedName>
        <fullName evidence="3">Type II methyltransferase</fullName>
        <ecNumber evidence="3">2.1.1.113</ecNumber>
    </recommendedName>
    <alternativeName>
        <fullName evidence="3">N-4 cytosine-specific methyltransferase</fullName>
    </alternativeName>
</protein>
<organism evidence="6 7">
    <name type="scientific">Halobaculum saliterrae</name>
    <dbReference type="NCBI Taxonomy" id="2073113"/>
    <lineage>
        <taxon>Archaea</taxon>
        <taxon>Methanobacteriati</taxon>
        <taxon>Methanobacteriota</taxon>
        <taxon>Stenosarchaea group</taxon>
        <taxon>Halobacteria</taxon>
        <taxon>Halobacteriales</taxon>
        <taxon>Haloferacaceae</taxon>
        <taxon>Halobaculum</taxon>
    </lineage>
</organism>
<feature type="domain" description="DNA methylase N-4/N-6" evidence="5">
    <location>
        <begin position="25"/>
        <end position="78"/>
    </location>
</feature>
<evidence type="ECO:0000259" key="5">
    <source>
        <dbReference type="Pfam" id="PF01555"/>
    </source>
</evidence>
<dbReference type="GO" id="GO:0015667">
    <property type="term" value="F:site-specific DNA-methyltransferase (cytosine-N4-specific) activity"/>
    <property type="evidence" value="ECO:0007669"/>
    <property type="project" value="UniProtKB-EC"/>
</dbReference>
<dbReference type="GO" id="GO:0008170">
    <property type="term" value="F:N-methyltransferase activity"/>
    <property type="evidence" value="ECO:0007669"/>
    <property type="project" value="InterPro"/>
</dbReference>